<keyword evidence="12" id="KW-1185">Reference proteome</keyword>
<keyword evidence="2" id="KW-0812">Transmembrane</keyword>
<evidence type="ECO:0000256" key="3">
    <source>
        <dbReference type="ARBA" id="ARBA00022729"/>
    </source>
</evidence>
<evidence type="ECO:0000256" key="6">
    <source>
        <dbReference type="ARBA" id="ARBA00023157"/>
    </source>
</evidence>
<keyword evidence="6" id="KW-1015">Disulfide bond</keyword>
<evidence type="ECO:0000256" key="1">
    <source>
        <dbReference type="ARBA" id="ARBA00004479"/>
    </source>
</evidence>
<evidence type="ECO:0000256" key="8">
    <source>
        <dbReference type="ARBA" id="ARBA00023319"/>
    </source>
</evidence>
<evidence type="ECO:0000256" key="5">
    <source>
        <dbReference type="ARBA" id="ARBA00023136"/>
    </source>
</evidence>
<feature type="domain" description="Ig-like" evidence="10">
    <location>
        <begin position="36"/>
        <end position="116"/>
    </location>
</feature>
<name>A0A3B3I1K7_ORYLA</name>
<evidence type="ECO:0000313" key="11">
    <source>
        <dbReference type="Ensembl" id="ENSORLP00000037984.1"/>
    </source>
</evidence>
<reference evidence="11" key="2">
    <citation type="submission" date="2025-08" db="UniProtKB">
        <authorList>
            <consortium name="Ensembl"/>
        </authorList>
    </citation>
    <scope>IDENTIFICATION</scope>
    <source>
        <strain evidence="11">Hd-rR</strain>
    </source>
</reference>
<dbReference type="PANTHER" id="PTHR46608:SF3">
    <property type="entry name" value="T-CELL IMMUNOGLOBULIN AND MUCIN DOMAIN-CONTAINING PROTEIN 4"/>
    <property type="match status" value="1"/>
</dbReference>
<dbReference type="Bgee" id="ENSORLG00000029423">
    <property type="expression patterns" value="Expressed in liver and 9 other cell types or tissues"/>
</dbReference>
<evidence type="ECO:0000256" key="9">
    <source>
        <dbReference type="ARBA" id="ARBA00038203"/>
    </source>
</evidence>
<evidence type="ECO:0000313" key="12">
    <source>
        <dbReference type="Proteomes" id="UP000001038"/>
    </source>
</evidence>
<dbReference type="Ensembl" id="ENSORLT00000030516.1">
    <property type="protein sequence ID" value="ENSORLP00000037984.1"/>
    <property type="gene ID" value="ENSORLG00000029423.1"/>
</dbReference>
<comment type="subcellular location">
    <subcellularLocation>
        <location evidence="1">Membrane</location>
        <topology evidence="1">Single-pass type I membrane protein</topology>
    </subcellularLocation>
</comment>
<dbReference type="GO" id="GO:0016020">
    <property type="term" value="C:membrane"/>
    <property type="evidence" value="ECO:0007669"/>
    <property type="project" value="UniProtKB-SubCell"/>
</dbReference>
<proteinExistence type="inferred from homology"/>
<dbReference type="PANTHER" id="PTHR46608">
    <property type="entry name" value="T-CELL IMMUNOGLOBULIN AND MUCIN DOMAIN-CONTAINING PROTEIN 4"/>
    <property type="match status" value="1"/>
</dbReference>
<accession>A0A3B3I1K7</accession>
<protein>
    <recommendedName>
        <fullName evidence="10">Ig-like domain-containing protein</fullName>
    </recommendedName>
</protein>
<dbReference type="Proteomes" id="UP000001038">
    <property type="component" value="Chromosome 14"/>
</dbReference>
<reference evidence="11" key="3">
    <citation type="submission" date="2025-09" db="UniProtKB">
        <authorList>
            <consortium name="Ensembl"/>
        </authorList>
    </citation>
    <scope>IDENTIFICATION</scope>
    <source>
        <strain evidence="11">Hd-rR</strain>
    </source>
</reference>
<dbReference type="InterPro" id="IPR013106">
    <property type="entry name" value="Ig_V-set"/>
</dbReference>
<reference evidence="11 12" key="1">
    <citation type="journal article" date="2007" name="Nature">
        <title>The medaka draft genome and insights into vertebrate genome evolution.</title>
        <authorList>
            <person name="Kasahara M."/>
            <person name="Naruse K."/>
            <person name="Sasaki S."/>
            <person name="Nakatani Y."/>
            <person name="Qu W."/>
            <person name="Ahsan B."/>
            <person name="Yamada T."/>
            <person name="Nagayasu Y."/>
            <person name="Doi K."/>
            <person name="Kasai Y."/>
            <person name="Jindo T."/>
            <person name="Kobayashi D."/>
            <person name="Shimada A."/>
            <person name="Toyoda A."/>
            <person name="Kuroki Y."/>
            <person name="Fujiyama A."/>
            <person name="Sasaki T."/>
            <person name="Shimizu A."/>
            <person name="Asakawa S."/>
            <person name="Shimizu N."/>
            <person name="Hashimoto S."/>
            <person name="Yang J."/>
            <person name="Lee Y."/>
            <person name="Matsushima K."/>
            <person name="Sugano S."/>
            <person name="Sakaizumi M."/>
            <person name="Narita T."/>
            <person name="Ohishi K."/>
            <person name="Haga S."/>
            <person name="Ohta F."/>
            <person name="Nomoto H."/>
            <person name="Nogata K."/>
            <person name="Morishita T."/>
            <person name="Endo T."/>
            <person name="Shin-I T."/>
            <person name="Takeda H."/>
            <person name="Morishita S."/>
            <person name="Kohara Y."/>
        </authorList>
    </citation>
    <scope>NUCLEOTIDE SEQUENCE [LARGE SCALE GENOMIC DNA]</scope>
    <source>
        <strain evidence="11 12">Hd-rR</strain>
    </source>
</reference>
<dbReference type="SMART" id="SM00406">
    <property type="entry name" value="IGv"/>
    <property type="match status" value="1"/>
</dbReference>
<evidence type="ECO:0000256" key="4">
    <source>
        <dbReference type="ARBA" id="ARBA00022989"/>
    </source>
</evidence>
<dbReference type="GO" id="GO:0060097">
    <property type="term" value="P:cytoskeletal rearrangement involved in phagocytosis, engulfment"/>
    <property type="evidence" value="ECO:0000318"/>
    <property type="project" value="GO_Central"/>
</dbReference>
<dbReference type="GO" id="GO:0043277">
    <property type="term" value="P:apoptotic cell clearance"/>
    <property type="evidence" value="ECO:0000318"/>
    <property type="project" value="GO_Central"/>
</dbReference>
<evidence type="ECO:0000256" key="7">
    <source>
        <dbReference type="ARBA" id="ARBA00023180"/>
    </source>
</evidence>
<sequence length="152" mass="17300">FKEKHNFFISEEVWSCLWGLLVLCDLFLVSASFTDVTLPCGYNISTNGEIPMCWGKEGQYFLGCRNELIATDGSRVKEDSRASSRYQLLGRLDQGDVSLTIRNVTEEDSGLYACRVKIPGIFNDELYYMDLSVVKGETRRSEKLCERTKAEL</sequence>
<dbReference type="InterPro" id="IPR013783">
    <property type="entry name" value="Ig-like_fold"/>
</dbReference>
<dbReference type="FunFam" id="2.60.40.10:FF:000774">
    <property type="entry name" value="Hepatitis A virus cellular receptor 1"/>
    <property type="match status" value="1"/>
</dbReference>
<dbReference type="InterPro" id="IPR007110">
    <property type="entry name" value="Ig-like_dom"/>
</dbReference>
<keyword evidence="5" id="KW-0472">Membrane</keyword>
<dbReference type="GeneTree" id="ENSGT00940000163509"/>
<dbReference type="Pfam" id="PF07686">
    <property type="entry name" value="V-set"/>
    <property type="match status" value="1"/>
</dbReference>
<dbReference type="InterPro" id="IPR036179">
    <property type="entry name" value="Ig-like_dom_sf"/>
</dbReference>
<dbReference type="SUPFAM" id="SSF48726">
    <property type="entry name" value="Immunoglobulin"/>
    <property type="match status" value="1"/>
</dbReference>
<keyword evidence="4" id="KW-1133">Transmembrane helix</keyword>
<dbReference type="PROSITE" id="PS50835">
    <property type="entry name" value="IG_LIKE"/>
    <property type="match status" value="1"/>
</dbReference>
<keyword evidence="3" id="KW-0732">Signal</keyword>
<organism evidence="11 12">
    <name type="scientific">Oryzias latipes</name>
    <name type="common">Japanese rice fish</name>
    <name type="synonym">Japanese killifish</name>
    <dbReference type="NCBI Taxonomy" id="8090"/>
    <lineage>
        <taxon>Eukaryota</taxon>
        <taxon>Metazoa</taxon>
        <taxon>Chordata</taxon>
        <taxon>Craniata</taxon>
        <taxon>Vertebrata</taxon>
        <taxon>Euteleostomi</taxon>
        <taxon>Actinopterygii</taxon>
        <taxon>Neopterygii</taxon>
        <taxon>Teleostei</taxon>
        <taxon>Neoteleostei</taxon>
        <taxon>Acanthomorphata</taxon>
        <taxon>Ovalentaria</taxon>
        <taxon>Atherinomorphae</taxon>
        <taxon>Beloniformes</taxon>
        <taxon>Adrianichthyidae</taxon>
        <taxon>Oryziinae</taxon>
        <taxon>Oryzias</taxon>
    </lineage>
</organism>
<evidence type="ECO:0000259" key="10">
    <source>
        <dbReference type="PROSITE" id="PS50835"/>
    </source>
</evidence>
<dbReference type="GO" id="GO:0001786">
    <property type="term" value="F:phosphatidylserine binding"/>
    <property type="evidence" value="ECO:0000318"/>
    <property type="project" value="GO_Central"/>
</dbReference>
<dbReference type="Gene3D" id="2.60.40.10">
    <property type="entry name" value="Immunoglobulins"/>
    <property type="match status" value="1"/>
</dbReference>
<keyword evidence="7" id="KW-0325">Glycoprotein</keyword>
<dbReference type="STRING" id="8090.ENSORLP00000037984"/>
<dbReference type="AlphaFoldDB" id="A0A3B3I1K7"/>
<keyword evidence="8" id="KW-0393">Immunoglobulin domain</keyword>
<dbReference type="InParanoid" id="A0A3B3I1K7"/>
<evidence type="ECO:0000256" key="2">
    <source>
        <dbReference type="ARBA" id="ARBA00022692"/>
    </source>
</evidence>
<comment type="similarity">
    <text evidence="9">Belongs to the immunoglobulin superfamily. TIM family.</text>
</comment>